<comment type="catalytic activity">
    <reaction evidence="4 5">
        <text>5-amino-1-(5-phospho-beta-D-ribosyl)imidazole + hydrogencarbonate + ATP = 5-carboxyamino-1-(5-phospho-D-ribosyl)imidazole + ADP + phosphate + 2 H(+)</text>
        <dbReference type="Rhea" id="RHEA:19317"/>
        <dbReference type="ChEBI" id="CHEBI:15378"/>
        <dbReference type="ChEBI" id="CHEBI:17544"/>
        <dbReference type="ChEBI" id="CHEBI:30616"/>
        <dbReference type="ChEBI" id="CHEBI:43474"/>
        <dbReference type="ChEBI" id="CHEBI:58730"/>
        <dbReference type="ChEBI" id="CHEBI:137981"/>
        <dbReference type="ChEBI" id="CHEBI:456216"/>
        <dbReference type="EC" id="6.3.4.18"/>
    </reaction>
</comment>
<accession>E1SUW1</accession>
<dbReference type="EMBL" id="CP002209">
    <property type="protein sequence ID" value="ADN76288.1"/>
    <property type="molecule type" value="Genomic_DNA"/>
</dbReference>
<dbReference type="HAMAP" id="MF_01928">
    <property type="entry name" value="PurK"/>
    <property type="match status" value="1"/>
</dbReference>
<keyword evidence="1 4" id="KW-0547">Nucleotide-binding</keyword>
<dbReference type="EC" id="6.3.4.18" evidence="4 5"/>
<feature type="binding site" evidence="4">
    <location>
        <begin position="174"/>
        <end position="177"/>
    </location>
    <ligand>
        <name>ATP</name>
        <dbReference type="ChEBI" id="CHEBI:30616"/>
    </ligand>
</feature>
<organism evidence="7 8">
    <name type="scientific">Ferrimonas balearica (strain DSM 9799 / CCM 4581 / KCTC 23876 / PAT)</name>
    <dbReference type="NCBI Taxonomy" id="550540"/>
    <lineage>
        <taxon>Bacteria</taxon>
        <taxon>Pseudomonadati</taxon>
        <taxon>Pseudomonadota</taxon>
        <taxon>Gammaproteobacteria</taxon>
        <taxon>Alteromonadales</taxon>
        <taxon>Ferrimonadaceae</taxon>
        <taxon>Ferrimonas</taxon>
    </lineage>
</organism>
<dbReference type="PANTHER" id="PTHR11609:SF5">
    <property type="entry name" value="PHOSPHORIBOSYLAMINOIMIDAZOLE CARBOXYLASE"/>
    <property type="match status" value="1"/>
</dbReference>
<dbReference type="OrthoDB" id="9804625at2"/>
<dbReference type="SUPFAM" id="SSF52440">
    <property type="entry name" value="PreATP-grasp domain"/>
    <property type="match status" value="1"/>
</dbReference>
<reference evidence="7 8" key="1">
    <citation type="journal article" date="2010" name="Stand. Genomic Sci.">
        <title>Complete genome sequence of Ferrimonas balearica type strain (PAT).</title>
        <authorList>
            <person name="Nolan M."/>
            <person name="Sikorski J."/>
            <person name="Davenport K."/>
            <person name="Lucas S."/>
            <person name="Glavina Del Rio T."/>
            <person name="Tice H."/>
            <person name="Cheng J."/>
            <person name="Goodwin L."/>
            <person name="Pitluck S."/>
            <person name="Liolios K."/>
            <person name="Ivanova N."/>
            <person name="Mavromatis K."/>
            <person name="Ovchinnikova G."/>
            <person name="Pati A."/>
            <person name="Chen A."/>
            <person name="Palaniappan K."/>
            <person name="Land M."/>
            <person name="Hauser L."/>
            <person name="Chang Y."/>
            <person name="Jeffries C."/>
            <person name="Tapia R."/>
            <person name="Brettin T."/>
            <person name="Detter J."/>
            <person name="Han C."/>
            <person name="Yasawong M."/>
            <person name="Rohde M."/>
            <person name="Tindall B."/>
            <person name="Goker M."/>
            <person name="Woyke T."/>
            <person name="Bristow J."/>
            <person name="Eisen J."/>
            <person name="Markowitz V."/>
            <person name="Hugenholtz P."/>
            <person name="Kyrpides N."/>
            <person name="Klenk H."/>
            <person name="Lapidus A."/>
        </authorList>
    </citation>
    <scope>NUCLEOTIDE SEQUENCE [LARGE SCALE GENOMIC DNA]</scope>
    <source>
        <strain evidence="8">DSM 9799 / CCM 4581 / KCTC 23876 / PAT</strain>
    </source>
</reference>
<dbReference type="SUPFAM" id="SSF56059">
    <property type="entry name" value="Glutathione synthetase ATP-binding domain-like"/>
    <property type="match status" value="1"/>
</dbReference>
<name>E1SUW1_FERBD</name>
<dbReference type="GeneID" id="67182292"/>
<dbReference type="UniPathway" id="UPA00074">
    <property type="reaction ID" value="UER00942"/>
</dbReference>
<dbReference type="STRING" id="550540.Fbal_2085"/>
<dbReference type="NCBIfam" id="NF004679">
    <property type="entry name" value="PRK06019.1-5"/>
    <property type="match status" value="1"/>
</dbReference>
<feature type="binding site" evidence="4">
    <location>
        <position position="101"/>
    </location>
    <ligand>
        <name>ATP</name>
        <dbReference type="ChEBI" id="CHEBI:30616"/>
    </ligand>
</feature>
<feature type="binding site" evidence="4">
    <location>
        <position position="182"/>
    </location>
    <ligand>
        <name>ATP</name>
        <dbReference type="ChEBI" id="CHEBI:30616"/>
    </ligand>
</feature>
<dbReference type="Pfam" id="PF22660">
    <property type="entry name" value="RS_preATP-grasp-like"/>
    <property type="match status" value="1"/>
</dbReference>
<evidence type="ECO:0000313" key="8">
    <source>
        <dbReference type="Proteomes" id="UP000006683"/>
    </source>
</evidence>
<dbReference type="InterPro" id="IPR013815">
    <property type="entry name" value="ATP_grasp_subdomain_1"/>
</dbReference>
<dbReference type="GO" id="GO:0004638">
    <property type="term" value="F:phosphoribosylaminoimidazole carboxylase activity"/>
    <property type="evidence" value="ECO:0007669"/>
    <property type="project" value="InterPro"/>
</dbReference>
<comment type="subunit">
    <text evidence="4 5">Homodimer.</text>
</comment>
<dbReference type="eggNOG" id="COG0026">
    <property type="taxonomic scope" value="Bacteria"/>
</dbReference>
<dbReference type="Gene3D" id="3.40.50.20">
    <property type="match status" value="1"/>
</dbReference>
<dbReference type="RefSeq" id="WP_013345594.1">
    <property type="nucleotide sequence ID" value="NC_014541.1"/>
</dbReference>
<evidence type="ECO:0000256" key="1">
    <source>
        <dbReference type="ARBA" id="ARBA00022741"/>
    </source>
</evidence>
<dbReference type="InterPro" id="IPR011054">
    <property type="entry name" value="Rudment_hybrid_motif"/>
</dbReference>
<dbReference type="SUPFAM" id="SSF51246">
    <property type="entry name" value="Rudiment single hybrid motif"/>
    <property type="match status" value="1"/>
</dbReference>
<dbReference type="InterPro" id="IPR054350">
    <property type="entry name" value="PurT/PurK_preATP-grasp"/>
</dbReference>
<dbReference type="AlphaFoldDB" id="E1SUW1"/>
<evidence type="ECO:0000256" key="5">
    <source>
        <dbReference type="RuleBase" id="RU361200"/>
    </source>
</evidence>
<dbReference type="GO" id="GO:0046872">
    <property type="term" value="F:metal ion binding"/>
    <property type="evidence" value="ECO:0007669"/>
    <property type="project" value="InterPro"/>
</dbReference>
<gene>
    <name evidence="4 5" type="primary">purK</name>
    <name evidence="7" type="ordered locus">Fbal_2085</name>
</gene>
<dbReference type="InterPro" id="IPR016185">
    <property type="entry name" value="PreATP-grasp_dom_sf"/>
</dbReference>
<dbReference type="InterPro" id="IPR005875">
    <property type="entry name" value="PurK"/>
</dbReference>
<dbReference type="PROSITE" id="PS50975">
    <property type="entry name" value="ATP_GRASP"/>
    <property type="match status" value="1"/>
</dbReference>
<feature type="binding site" evidence="4">
    <location>
        <position position="205"/>
    </location>
    <ligand>
        <name>ATP</name>
        <dbReference type="ChEBI" id="CHEBI:30616"/>
    </ligand>
</feature>
<keyword evidence="4 5" id="KW-0436">Ligase</keyword>
<dbReference type="Gene3D" id="3.30.470.20">
    <property type="entry name" value="ATP-grasp fold, B domain"/>
    <property type="match status" value="1"/>
</dbReference>
<dbReference type="Proteomes" id="UP000006683">
    <property type="component" value="Chromosome"/>
</dbReference>
<dbReference type="HOGENOM" id="CLU_011534_0_0_6"/>
<dbReference type="Pfam" id="PF17769">
    <property type="entry name" value="PurK_C"/>
    <property type="match status" value="1"/>
</dbReference>
<evidence type="ECO:0000256" key="3">
    <source>
        <dbReference type="ARBA" id="ARBA00022840"/>
    </source>
</evidence>
<feature type="domain" description="ATP-grasp" evidence="6">
    <location>
        <begin position="105"/>
        <end position="289"/>
    </location>
</feature>
<dbReference type="PANTHER" id="PTHR11609">
    <property type="entry name" value="PURINE BIOSYNTHESIS PROTEIN 6/7, PUR6/7"/>
    <property type="match status" value="1"/>
</dbReference>
<comment type="function">
    <text evidence="4">Catalyzes the ATP-dependent conversion of 5-aminoimidazole ribonucleotide (AIR) and HCO(3)(-) to N5-carboxyaminoimidazole ribonucleotide (N5-CAIR).</text>
</comment>
<comment type="caution">
    <text evidence="4">Lacks conserved residue(s) required for the propagation of feature annotation.</text>
</comment>
<evidence type="ECO:0000259" key="6">
    <source>
        <dbReference type="PROSITE" id="PS50975"/>
    </source>
</evidence>
<comment type="function">
    <text evidence="5">Catalyzes the ATP-dependent conversion of 5-aminoimidazole ribonucleotide (AIR) and HCO(3)- to N5-carboxyaminoimidazole ribonucleotide (N5-CAIR).</text>
</comment>
<keyword evidence="8" id="KW-1185">Reference proteome</keyword>
<dbReference type="InterPro" id="IPR040686">
    <property type="entry name" value="PurK_C"/>
</dbReference>
<dbReference type="InterPro" id="IPR003135">
    <property type="entry name" value="ATP-grasp_carboxylate-amine"/>
</dbReference>
<evidence type="ECO:0000313" key="7">
    <source>
        <dbReference type="EMBL" id="ADN76288.1"/>
    </source>
</evidence>
<evidence type="ECO:0000256" key="4">
    <source>
        <dbReference type="HAMAP-Rule" id="MF_01928"/>
    </source>
</evidence>
<keyword evidence="3 4" id="KW-0067">ATP-binding</keyword>
<dbReference type="InterPro" id="IPR011761">
    <property type="entry name" value="ATP-grasp"/>
</dbReference>
<keyword evidence="2 4" id="KW-0658">Purine biosynthesis</keyword>
<feature type="binding site" evidence="4">
    <location>
        <begin position="259"/>
        <end position="260"/>
    </location>
    <ligand>
        <name>ATP</name>
        <dbReference type="ChEBI" id="CHEBI:30616"/>
    </ligand>
</feature>
<sequence length="362" mass="39237">MKIGIIGCGQLARMLALAGWPRGVQFSFLAGPQEDPSPVMGLGTIHRLQEGDSAESIYQGLGEPDVITTEREQVEVALLASLQPFAPVFPQPEAVSICQHRAREKQFINDQGIATAPWQPVTPQTDLLALGHELGWPLFIKSCEDGYDGYNQWRINGPDDALPTLPEGVACIAEGGVAFERELSLVAVRGRDGKVRCYPLTENHHTAGILQHSLAPAPALADGLQQKAEAMAQRLLSAMNYVGVLTLELFLVNGEFKINELAPRVHNSGHWTQSGALTCQFENHVRAIAGLPLGPTDAPLPAAMVNLLGVEPPNPVICPDAKLHWYNKSVRPGRKVGHLNLTHADPQQLSRQVSELVAILYP</sequence>
<dbReference type="Gene3D" id="3.30.1490.20">
    <property type="entry name" value="ATP-grasp fold, A domain"/>
    <property type="match status" value="1"/>
</dbReference>
<dbReference type="NCBIfam" id="TIGR01161">
    <property type="entry name" value="purK"/>
    <property type="match status" value="1"/>
</dbReference>
<dbReference type="GO" id="GO:0006189">
    <property type="term" value="P:'de novo' IMP biosynthetic process"/>
    <property type="evidence" value="ECO:0007669"/>
    <property type="project" value="UniProtKB-UniRule"/>
</dbReference>
<dbReference type="KEGG" id="fbl:Fbal_2085"/>
<proteinExistence type="inferred from homology"/>
<feature type="binding site" evidence="4">
    <location>
        <position position="141"/>
    </location>
    <ligand>
        <name>ATP</name>
        <dbReference type="ChEBI" id="CHEBI:30616"/>
    </ligand>
</feature>
<comment type="similarity">
    <text evidence="4 5">Belongs to the PurK/PurT family.</text>
</comment>
<dbReference type="Pfam" id="PF02222">
    <property type="entry name" value="ATP-grasp"/>
    <property type="match status" value="1"/>
</dbReference>
<dbReference type="GO" id="GO:0005829">
    <property type="term" value="C:cytosol"/>
    <property type="evidence" value="ECO:0007669"/>
    <property type="project" value="TreeGrafter"/>
</dbReference>
<keyword evidence="7" id="KW-0456">Lyase</keyword>
<dbReference type="GO" id="GO:0005524">
    <property type="term" value="F:ATP binding"/>
    <property type="evidence" value="ECO:0007669"/>
    <property type="project" value="UniProtKB-UniRule"/>
</dbReference>
<evidence type="ECO:0000256" key="2">
    <source>
        <dbReference type="ARBA" id="ARBA00022755"/>
    </source>
</evidence>
<protein>
    <recommendedName>
        <fullName evidence="4 5">N5-carboxyaminoimidazole ribonucleotide synthase</fullName>
        <shortName evidence="4 5">N5-CAIR synthase</shortName>
        <ecNumber evidence="4 5">6.3.4.18</ecNumber>
    </recommendedName>
    <alternativeName>
        <fullName evidence="4 5">5-(carboxyamino)imidazole ribonucleotide synthetase</fullName>
    </alternativeName>
</protein>
<comment type="pathway">
    <text evidence="4 5">Purine metabolism; IMP biosynthesis via de novo pathway; 5-amino-1-(5-phospho-D-ribosyl)imidazole-4-carboxylate from 5-amino-1-(5-phospho-D-ribosyl)imidazole (N5-CAIR route): step 1/2.</text>
</comment>
<dbReference type="GO" id="GO:0034028">
    <property type="term" value="F:5-(carboxyamino)imidazole ribonucleotide synthase activity"/>
    <property type="evidence" value="ECO:0007669"/>
    <property type="project" value="UniProtKB-UniRule"/>
</dbReference>